<accession>A0ABV8ANC4</accession>
<protein>
    <submittedName>
        <fullName evidence="3">Biotin--[acetyl-CoA-carboxylase] ligase</fullName>
        <ecNumber evidence="3">6.3.4.15</ecNumber>
    </submittedName>
</protein>
<dbReference type="PANTHER" id="PTHR12835">
    <property type="entry name" value="BIOTIN PROTEIN LIGASE"/>
    <property type="match status" value="1"/>
</dbReference>
<organism evidence="3 4">
    <name type="scientific">Winogradskyella maritima</name>
    <dbReference type="NCBI Taxonomy" id="1517766"/>
    <lineage>
        <taxon>Bacteria</taxon>
        <taxon>Pseudomonadati</taxon>
        <taxon>Bacteroidota</taxon>
        <taxon>Flavobacteriia</taxon>
        <taxon>Flavobacteriales</taxon>
        <taxon>Flavobacteriaceae</taxon>
        <taxon>Winogradskyella</taxon>
    </lineage>
</organism>
<dbReference type="CDD" id="cd16442">
    <property type="entry name" value="BPL"/>
    <property type="match status" value="1"/>
</dbReference>
<name>A0ABV8ANC4_9FLAO</name>
<reference evidence="4" key="1">
    <citation type="journal article" date="2019" name="Int. J. Syst. Evol. Microbiol.">
        <title>The Global Catalogue of Microorganisms (GCM) 10K type strain sequencing project: providing services to taxonomists for standard genome sequencing and annotation.</title>
        <authorList>
            <consortium name="The Broad Institute Genomics Platform"/>
            <consortium name="The Broad Institute Genome Sequencing Center for Infectious Disease"/>
            <person name="Wu L."/>
            <person name="Ma J."/>
        </authorList>
    </citation>
    <scope>NUCLEOTIDE SEQUENCE [LARGE SCALE GENOMIC DNA]</scope>
    <source>
        <strain evidence="4">CECT 8979</strain>
    </source>
</reference>
<dbReference type="NCBIfam" id="TIGR00121">
    <property type="entry name" value="birA_ligase"/>
    <property type="match status" value="1"/>
</dbReference>
<dbReference type="PROSITE" id="PS51733">
    <property type="entry name" value="BPL_LPL_CATALYTIC"/>
    <property type="match status" value="1"/>
</dbReference>
<dbReference type="EC" id="6.3.4.15" evidence="3"/>
<evidence type="ECO:0000256" key="1">
    <source>
        <dbReference type="ARBA" id="ARBA00022598"/>
    </source>
</evidence>
<dbReference type="InterPro" id="IPR004143">
    <property type="entry name" value="BPL_LPL_catalytic"/>
</dbReference>
<comment type="caution">
    <text evidence="3">The sequence shown here is derived from an EMBL/GenBank/DDBJ whole genome shotgun (WGS) entry which is preliminary data.</text>
</comment>
<keyword evidence="1 3" id="KW-0436">Ligase</keyword>
<dbReference type="InterPro" id="IPR045864">
    <property type="entry name" value="aa-tRNA-synth_II/BPL/LPL"/>
</dbReference>
<dbReference type="SUPFAM" id="SSF55681">
    <property type="entry name" value="Class II aaRS and biotin synthetases"/>
    <property type="match status" value="1"/>
</dbReference>
<evidence type="ECO:0000313" key="4">
    <source>
        <dbReference type="Proteomes" id="UP001595812"/>
    </source>
</evidence>
<evidence type="ECO:0000259" key="2">
    <source>
        <dbReference type="PROSITE" id="PS51733"/>
    </source>
</evidence>
<dbReference type="Pfam" id="PF03099">
    <property type="entry name" value="BPL_LplA_LipB"/>
    <property type="match status" value="1"/>
</dbReference>
<dbReference type="Proteomes" id="UP001595812">
    <property type="component" value="Unassembled WGS sequence"/>
</dbReference>
<gene>
    <name evidence="3" type="ORF">ACFOSX_14335</name>
</gene>
<dbReference type="GO" id="GO:0004077">
    <property type="term" value="F:biotin--[biotin carboxyl-carrier protein] ligase activity"/>
    <property type="evidence" value="ECO:0007669"/>
    <property type="project" value="UniProtKB-EC"/>
</dbReference>
<dbReference type="RefSeq" id="WP_386102723.1">
    <property type="nucleotide sequence ID" value="NZ_JBHSAT010000023.1"/>
</dbReference>
<keyword evidence="4" id="KW-1185">Reference proteome</keyword>
<proteinExistence type="predicted"/>
<feature type="domain" description="BPL/LPL catalytic" evidence="2">
    <location>
        <begin position="1"/>
        <end position="177"/>
    </location>
</feature>
<dbReference type="Gene3D" id="3.30.930.10">
    <property type="entry name" value="Bira Bifunctional Protein, Domain 2"/>
    <property type="match status" value="1"/>
</dbReference>
<dbReference type="EMBL" id="JBHSAT010000023">
    <property type="protein sequence ID" value="MFC3878415.1"/>
    <property type="molecule type" value="Genomic_DNA"/>
</dbReference>
<dbReference type="PANTHER" id="PTHR12835:SF5">
    <property type="entry name" value="BIOTIN--PROTEIN LIGASE"/>
    <property type="match status" value="1"/>
</dbReference>
<evidence type="ECO:0000313" key="3">
    <source>
        <dbReference type="EMBL" id="MFC3878415.1"/>
    </source>
</evidence>
<dbReference type="InterPro" id="IPR004408">
    <property type="entry name" value="Biotin_CoA_COase_ligase"/>
</dbReference>
<sequence length="243" mass="27760">MRIIKLNAIDSTNAYLKRKQITGTLEDYTIVIAEHQKEGRGQMGTQWDAEPSKNLTFSIFKHVDFVSYTHQFYISMAVALGVTKALKTLQIPKLAIKWPNDILAERKKIGGILIENSIKQGQLSFSVIGIGLNVNQKFFNNLPKASSLHILTGKLYSIEELMMTILEGIQHYFEIFEAKNYKSIKSEYEALLFRKHKPSTFRTLSEGIFTGYINGISDDGKLEVLVEDQIIKTYDLKEIELQY</sequence>